<name>A0ABS0YXX2_9BACT</name>
<keyword evidence="4" id="KW-0408">Iron</keyword>
<evidence type="ECO:0000256" key="3">
    <source>
        <dbReference type="ARBA" id="ARBA00023002"/>
    </source>
</evidence>
<keyword evidence="6" id="KW-0812">Transmembrane</keyword>
<dbReference type="PANTHER" id="PTHR43255">
    <property type="entry name" value="IRON-SULFUR-BINDING OXIDOREDUCTASE FADF-RELATED-RELATED"/>
    <property type="match status" value="1"/>
</dbReference>
<evidence type="ECO:0000256" key="5">
    <source>
        <dbReference type="ARBA" id="ARBA00023014"/>
    </source>
</evidence>
<reference evidence="8 9" key="1">
    <citation type="submission" date="2020-12" db="EMBL/GenBank/DDBJ databases">
        <title>Geomonas sp. Red259, isolated from paddy soil.</title>
        <authorList>
            <person name="Xu Z."/>
            <person name="Zhang Z."/>
            <person name="Masuda Y."/>
            <person name="Itoh H."/>
            <person name="Senoo K."/>
        </authorList>
    </citation>
    <scope>NUCLEOTIDE SEQUENCE [LARGE SCALE GENOMIC DNA]</scope>
    <source>
        <strain evidence="8 9">Red259</strain>
    </source>
</reference>
<keyword evidence="1" id="KW-0004">4Fe-4S</keyword>
<evidence type="ECO:0000256" key="1">
    <source>
        <dbReference type="ARBA" id="ARBA00022485"/>
    </source>
</evidence>
<evidence type="ECO:0000256" key="2">
    <source>
        <dbReference type="ARBA" id="ARBA00022723"/>
    </source>
</evidence>
<dbReference type="InterPro" id="IPR004017">
    <property type="entry name" value="Cys_rich_dom"/>
</dbReference>
<dbReference type="RefSeq" id="WP_199397063.1">
    <property type="nucleotide sequence ID" value="NZ_JAEMHK010000021.1"/>
</dbReference>
<dbReference type="InterPro" id="IPR036197">
    <property type="entry name" value="NarG-like_sf"/>
</dbReference>
<dbReference type="InterPro" id="IPR017896">
    <property type="entry name" value="4Fe4S_Fe-S-bd"/>
</dbReference>
<dbReference type="Pfam" id="PF02754">
    <property type="entry name" value="CCG"/>
    <property type="match status" value="2"/>
</dbReference>
<dbReference type="Gene3D" id="1.10.1060.10">
    <property type="entry name" value="Alpha-helical ferredoxin"/>
    <property type="match status" value="1"/>
</dbReference>
<dbReference type="PROSITE" id="PS51257">
    <property type="entry name" value="PROKAR_LIPOPROTEIN"/>
    <property type="match status" value="1"/>
</dbReference>
<evidence type="ECO:0000256" key="6">
    <source>
        <dbReference type="SAM" id="Phobius"/>
    </source>
</evidence>
<dbReference type="Pfam" id="PF13237">
    <property type="entry name" value="Fer4_10"/>
    <property type="match status" value="1"/>
</dbReference>
<dbReference type="EMBL" id="JAEMHK010000021">
    <property type="protein sequence ID" value="MBJ6802592.1"/>
    <property type="molecule type" value="Genomic_DNA"/>
</dbReference>
<dbReference type="PROSITE" id="PS00198">
    <property type="entry name" value="4FE4S_FER_1"/>
    <property type="match status" value="2"/>
</dbReference>
<keyword evidence="3" id="KW-0560">Oxidoreductase</keyword>
<dbReference type="PANTHER" id="PTHR43255:SF1">
    <property type="entry name" value="IRON-SULFUR-BINDING OXIDOREDUCTASE FADF-RELATED"/>
    <property type="match status" value="1"/>
</dbReference>
<keyword evidence="9" id="KW-1185">Reference proteome</keyword>
<proteinExistence type="predicted"/>
<feature type="domain" description="4Fe-4S ferredoxin-type" evidence="7">
    <location>
        <begin position="268"/>
        <end position="299"/>
    </location>
</feature>
<sequence>MAPNPKLFAFLLALSASTFVIGCYRRFSLVALGRPEYRLDALGTRFSRMLRLAFGQERVLGKPFGANHFIIFWSFIILAVANAEFLVGGLLPQASLTALPEPLQHALLFLFDLVSLLALAGVLFAFARRLFFPEPSLSSDYVKARSPEAFLILSLIAVLMLAYFGMHAARIALGSEDPSALPVSALIAANLVAPLAITPSALAAWSWWLHALALLSFFAYLPQSKHMHILTAIPNCFLSDLERPNTQPREEFKRGMRFGVGRIDDFTWKDLFDSFSCTECGRCQETCPAAGTGKSLNPRSIIHAIKTNLLANGAALRTGDPPSLPLIEAGEAKSGEGSSGEAAIWACTTCGACMSVCPVLIEHMPKIVKMRRHLVQMKASFPEELTTFFENIEARYNPWGIAPTERTKWHGTLQVKAFEEGKTEYLLYVGCAGAFDARQKQVTVALATILDAAGVSWGTLGKVERCCGDSLRRLGNEYVFERTARDNVNLLVERGVKKIVTQCPHCFSTLKNDYRQYGLELEVVHHSELIAALIAAGKLDLKQRVADLGRLLFHDSCYLGRHNEVYAAPRQVLTAATGASPVEFARNGERSFCCGAGGGRMWQEEQEGERINLNRVREALRQEPDTICVSCPYCLTMMEDGLKDLQGGSVKVKDLAEVVAEGLRA</sequence>
<accession>A0ABS0YXX2</accession>
<feature type="transmembrane region" description="Helical" evidence="6">
    <location>
        <begin position="70"/>
        <end position="91"/>
    </location>
</feature>
<dbReference type="PROSITE" id="PS51379">
    <property type="entry name" value="4FE4S_FER_2"/>
    <property type="match status" value="2"/>
</dbReference>
<gene>
    <name evidence="8" type="ORF">JFN90_20885</name>
</gene>
<keyword evidence="6" id="KW-1133">Transmembrane helix</keyword>
<feature type="transmembrane region" description="Helical" evidence="6">
    <location>
        <begin position="103"/>
        <end position="127"/>
    </location>
</feature>
<keyword evidence="5" id="KW-0411">Iron-sulfur</keyword>
<dbReference type="Proteomes" id="UP000641025">
    <property type="component" value="Unassembled WGS sequence"/>
</dbReference>
<organism evidence="8 9">
    <name type="scientific">Geomonas propionica</name>
    <dbReference type="NCBI Taxonomy" id="2798582"/>
    <lineage>
        <taxon>Bacteria</taxon>
        <taxon>Pseudomonadati</taxon>
        <taxon>Thermodesulfobacteriota</taxon>
        <taxon>Desulfuromonadia</taxon>
        <taxon>Geobacterales</taxon>
        <taxon>Geobacteraceae</taxon>
        <taxon>Geomonas</taxon>
    </lineage>
</organism>
<feature type="domain" description="4Fe-4S ferredoxin-type" evidence="7">
    <location>
        <begin position="347"/>
        <end position="366"/>
    </location>
</feature>
<evidence type="ECO:0000256" key="4">
    <source>
        <dbReference type="ARBA" id="ARBA00023004"/>
    </source>
</evidence>
<dbReference type="SUPFAM" id="SSF103501">
    <property type="entry name" value="Respiratory nitrate reductase 1 gamma chain"/>
    <property type="match status" value="1"/>
</dbReference>
<keyword evidence="6" id="KW-0472">Membrane</keyword>
<feature type="transmembrane region" description="Helical" evidence="6">
    <location>
        <begin position="178"/>
        <end position="197"/>
    </location>
</feature>
<dbReference type="InterPro" id="IPR009051">
    <property type="entry name" value="Helical_ferredxn"/>
</dbReference>
<dbReference type="InterPro" id="IPR017900">
    <property type="entry name" value="4Fe4S_Fe_S_CS"/>
</dbReference>
<dbReference type="Gene3D" id="1.20.950.20">
    <property type="entry name" value="Transmembrane di-heme cytochromes, Chain C"/>
    <property type="match status" value="1"/>
</dbReference>
<protein>
    <submittedName>
        <fullName evidence="8">(Fe-S)-binding protein</fullName>
    </submittedName>
</protein>
<evidence type="ECO:0000313" key="8">
    <source>
        <dbReference type="EMBL" id="MBJ6802592.1"/>
    </source>
</evidence>
<dbReference type="InterPro" id="IPR051460">
    <property type="entry name" value="HdrC_iron-sulfur_subunit"/>
</dbReference>
<dbReference type="SUPFAM" id="SSF46548">
    <property type="entry name" value="alpha-helical ferredoxin"/>
    <property type="match status" value="1"/>
</dbReference>
<keyword evidence="2" id="KW-0479">Metal-binding</keyword>
<evidence type="ECO:0000259" key="7">
    <source>
        <dbReference type="PROSITE" id="PS51379"/>
    </source>
</evidence>
<comment type="caution">
    <text evidence="8">The sequence shown here is derived from an EMBL/GenBank/DDBJ whole genome shotgun (WGS) entry which is preliminary data.</text>
</comment>
<feature type="transmembrane region" description="Helical" evidence="6">
    <location>
        <begin position="147"/>
        <end position="166"/>
    </location>
</feature>
<evidence type="ECO:0000313" key="9">
    <source>
        <dbReference type="Proteomes" id="UP000641025"/>
    </source>
</evidence>